<dbReference type="GO" id="GO:0015074">
    <property type="term" value="P:DNA integration"/>
    <property type="evidence" value="ECO:0007669"/>
    <property type="project" value="InterPro"/>
</dbReference>
<dbReference type="GO" id="GO:0004803">
    <property type="term" value="F:transposase activity"/>
    <property type="evidence" value="ECO:0007669"/>
    <property type="project" value="TreeGrafter"/>
</dbReference>
<evidence type="ECO:0000313" key="4">
    <source>
        <dbReference type="Proteomes" id="UP000294662"/>
    </source>
</evidence>
<dbReference type="EMBL" id="SMFP01000021">
    <property type="protein sequence ID" value="TDE34226.1"/>
    <property type="molecule type" value="Genomic_DNA"/>
</dbReference>
<sequence>MAHTELDLLERRTIEDMLNAKMPVSKIASEIGRHRSTVYREIKRNAFTDDELSYLNGYYGVNAQKTAAARRARRRKLVRLADLRDAVIAQLKEGWSPEQIAGRLGFENRPVRVSHETIYAYIYGPNGQSEELARYLPSRRKKRKPRYARRSRGQVFPPERSIHQRPDYVKSRETFGDWEGDLMIFERAQGKMNVASLVERKTRYAVLFRNNDRSSTHVMRKLMDVMEPLPQPARRSITFDRGFEFREWRRLRPGIGTDAWFCDPQAPWQKGSVENLNKRARRYLPRDTQVAALSNRYMKAICDRLNGTPRKCLGWRTPTEAFREELMKLR</sequence>
<dbReference type="InterPro" id="IPR036397">
    <property type="entry name" value="RNaseH_sf"/>
</dbReference>
<dbReference type="GO" id="GO:0006310">
    <property type="term" value="P:DNA recombination"/>
    <property type="evidence" value="ECO:0007669"/>
    <property type="project" value="UniProtKB-KW"/>
</dbReference>
<dbReference type="PANTHER" id="PTHR10948:SF23">
    <property type="entry name" value="TRANSPOSASE INSI FOR INSERTION SEQUENCE ELEMENT IS30A-RELATED"/>
    <property type="match status" value="1"/>
</dbReference>
<dbReference type="Pfam" id="PF13936">
    <property type="entry name" value="HTH_38"/>
    <property type="match status" value="1"/>
</dbReference>
<dbReference type="RefSeq" id="WP_132831357.1">
    <property type="nucleotide sequence ID" value="NZ_SMFP01000021.1"/>
</dbReference>
<gene>
    <name evidence="3" type="ORF">E1B25_20005</name>
</gene>
<evidence type="ECO:0000256" key="1">
    <source>
        <dbReference type="ARBA" id="ARBA00023172"/>
    </source>
</evidence>
<keyword evidence="4" id="KW-1185">Reference proteome</keyword>
<dbReference type="PROSITE" id="PS50994">
    <property type="entry name" value="INTEGRASE"/>
    <property type="match status" value="1"/>
</dbReference>
<organism evidence="3 4">
    <name type="scientific">Antarcticimicrobium sediminis</name>
    <dbReference type="NCBI Taxonomy" id="2546227"/>
    <lineage>
        <taxon>Bacteria</taxon>
        <taxon>Pseudomonadati</taxon>
        <taxon>Pseudomonadota</taxon>
        <taxon>Alphaproteobacteria</taxon>
        <taxon>Rhodobacterales</taxon>
        <taxon>Paracoccaceae</taxon>
        <taxon>Antarcticimicrobium</taxon>
    </lineage>
</organism>
<dbReference type="InterPro" id="IPR053392">
    <property type="entry name" value="Transposase_IS30-like"/>
</dbReference>
<dbReference type="InterPro" id="IPR001584">
    <property type="entry name" value="Integrase_cat-core"/>
</dbReference>
<comment type="caution">
    <text evidence="3">The sequence shown here is derived from an EMBL/GenBank/DDBJ whole genome shotgun (WGS) entry which is preliminary data.</text>
</comment>
<dbReference type="InterPro" id="IPR025246">
    <property type="entry name" value="IS30-like_HTH"/>
</dbReference>
<dbReference type="GO" id="GO:0005829">
    <property type="term" value="C:cytosol"/>
    <property type="evidence" value="ECO:0007669"/>
    <property type="project" value="TreeGrafter"/>
</dbReference>
<protein>
    <submittedName>
        <fullName evidence="3">IS30 family transposase</fullName>
    </submittedName>
</protein>
<evidence type="ECO:0000313" key="3">
    <source>
        <dbReference type="EMBL" id="TDE34226.1"/>
    </source>
</evidence>
<dbReference type="InterPro" id="IPR012337">
    <property type="entry name" value="RNaseH-like_sf"/>
</dbReference>
<dbReference type="PANTHER" id="PTHR10948">
    <property type="entry name" value="TRANSPOSASE"/>
    <property type="match status" value="1"/>
</dbReference>
<name>A0A4V2Z701_9RHOB</name>
<dbReference type="Proteomes" id="UP000294662">
    <property type="component" value="Unassembled WGS sequence"/>
</dbReference>
<dbReference type="GO" id="GO:0003676">
    <property type="term" value="F:nucleic acid binding"/>
    <property type="evidence" value="ECO:0007669"/>
    <property type="project" value="InterPro"/>
</dbReference>
<dbReference type="Gene3D" id="3.30.420.10">
    <property type="entry name" value="Ribonuclease H-like superfamily/Ribonuclease H"/>
    <property type="match status" value="1"/>
</dbReference>
<dbReference type="Gene3D" id="1.10.10.60">
    <property type="entry name" value="Homeodomain-like"/>
    <property type="match status" value="1"/>
</dbReference>
<dbReference type="SUPFAM" id="SSF53098">
    <property type="entry name" value="Ribonuclease H-like"/>
    <property type="match status" value="1"/>
</dbReference>
<reference evidence="3 4" key="1">
    <citation type="submission" date="2019-03" db="EMBL/GenBank/DDBJ databases">
        <authorList>
            <person name="Zhang S."/>
        </authorList>
    </citation>
    <scope>NUCLEOTIDE SEQUENCE [LARGE SCALE GENOMIC DNA]</scope>
    <source>
        <strain evidence="3 4">S4J41</strain>
    </source>
</reference>
<accession>A0A4V2Z701</accession>
<feature type="domain" description="Integrase catalytic" evidence="2">
    <location>
        <begin position="162"/>
        <end position="326"/>
    </location>
</feature>
<proteinExistence type="predicted"/>
<dbReference type="GO" id="GO:0032196">
    <property type="term" value="P:transposition"/>
    <property type="evidence" value="ECO:0007669"/>
    <property type="project" value="TreeGrafter"/>
</dbReference>
<dbReference type="NCBIfam" id="NF033563">
    <property type="entry name" value="transpos_IS30"/>
    <property type="match status" value="1"/>
</dbReference>
<dbReference type="OrthoDB" id="9803231at2"/>
<evidence type="ECO:0000259" key="2">
    <source>
        <dbReference type="PROSITE" id="PS50994"/>
    </source>
</evidence>
<keyword evidence="1" id="KW-0233">DNA recombination</keyword>
<dbReference type="AlphaFoldDB" id="A0A4V2Z701"/>
<dbReference type="InterPro" id="IPR051917">
    <property type="entry name" value="Transposase-Integrase"/>
</dbReference>